<keyword evidence="5" id="KW-0418">Kinase</keyword>
<gene>
    <name evidence="3" type="ORF">C1SCF055_LOCUS25080</name>
</gene>
<keyword evidence="6" id="KW-1185">Reference proteome</keyword>
<reference evidence="4" key="2">
    <citation type="submission" date="2024-04" db="EMBL/GenBank/DDBJ databases">
        <authorList>
            <person name="Chen Y."/>
            <person name="Shah S."/>
            <person name="Dougan E. K."/>
            <person name="Thang M."/>
            <person name="Chan C."/>
        </authorList>
    </citation>
    <scope>NUCLEOTIDE SEQUENCE [LARGE SCALE GENOMIC DNA]</scope>
</reference>
<proteinExistence type="predicted"/>
<sequence>MMDDMMDGGVIFEEPSVAGTGRAESMTSTSELPQLLIYCRELREGQNRLSAQLQAVHNNVSTLLQHSACDTSPVNTLRGTLPKKSWQSKKSSHSLRSESEPEMKATVTEPGGGKIEIPNFRRTNRVSLLSHVQGDKSPNASKSLNSFRQIDACVDGNILRRGLTRKIFESASRSLSSKLTPPASRNNSFLHFAGKFSVKPQEPSDEPKALRGGLEFSDLRSKVDPDSEMSMSALFKNRATELMPKTKTNTTCSPMPTTEDGDENPAPLLSRCCLLILSILLRLTGSLPWVSLNVWEATSNFEETSSAQRRVSKCYCWFTILLHVASLVCSLLTAWWTVSVALATTVSVSLGALVLCLTGPMRNNETQDEQAALMSYLENFMATGGLSDHWRWNQIKFALKAGVLWLGIVGLKFWLVYRASAEDLNMESPASHDVVVVVAYGISTACLVSALYLQAITWNGINMMIFTFAQRVLKGDWDCHDCRRNWREAVSLMRVTSRVYQRSFASLCGTTLMVFFSTLFDIHQGQALETLPSLLLAMALMVAPFVAASATAHCTRLPSLVSMIDGDEDQEAQFLDLANFLTLCESGFFMWDTRVSLGVMQKFVYFSVAIVSTIGFQLGVFHF</sequence>
<feature type="transmembrane region" description="Helical" evidence="2">
    <location>
        <begin position="603"/>
        <end position="621"/>
    </location>
</feature>
<feature type="region of interest" description="Disordered" evidence="1">
    <location>
        <begin position="76"/>
        <end position="117"/>
    </location>
</feature>
<dbReference type="Proteomes" id="UP001152797">
    <property type="component" value="Unassembled WGS sequence"/>
</dbReference>
<keyword evidence="5" id="KW-0808">Transferase</keyword>
<feature type="transmembrane region" description="Helical" evidence="2">
    <location>
        <begin position="503"/>
        <end position="522"/>
    </location>
</feature>
<feature type="transmembrane region" description="Helical" evidence="2">
    <location>
        <begin position="315"/>
        <end position="334"/>
    </location>
</feature>
<dbReference type="EMBL" id="CAMXCT020002546">
    <property type="protein sequence ID" value="CAL1152185.1"/>
    <property type="molecule type" value="Genomic_DNA"/>
</dbReference>
<keyword evidence="2" id="KW-0812">Transmembrane</keyword>
<keyword evidence="2" id="KW-0472">Membrane</keyword>
<accession>A0A9P1G5Q2</accession>
<evidence type="ECO:0000256" key="2">
    <source>
        <dbReference type="SAM" id="Phobius"/>
    </source>
</evidence>
<dbReference type="OrthoDB" id="427583at2759"/>
<organism evidence="3">
    <name type="scientific">Cladocopium goreaui</name>
    <dbReference type="NCBI Taxonomy" id="2562237"/>
    <lineage>
        <taxon>Eukaryota</taxon>
        <taxon>Sar</taxon>
        <taxon>Alveolata</taxon>
        <taxon>Dinophyceae</taxon>
        <taxon>Suessiales</taxon>
        <taxon>Symbiodiniaceae</taxon>
        <taxon>Cladocopium</taxon>
    </lineage>
</organism>
<feature type="transmembrane region" description="Helical" evidence="2">
    <location>
        <begin position="340"/>
        <end position="358"/>
    </location>
</feature>
<protein>
    <submittedName>
        <fullName evidence="5">Leucine-rich repeat and guanylate kinase domain-containing protein</fullName>
    </submittedName>
</protein>
<dbReference type="GO" id="GO:0016301">
    <property type="term" value="F:kinase activity"/>
    <property type="evidence" value="ECO:0007669"/>
    <property type="project" value="UniProtKB-KW"/>
</dbReference>
<feature type="transmembrane region" description="Helical" evidence="2">
    <location>
        <begin position="534"/>
        <end position="554"/>
    </location>
</feature>
<evidence type="ECO:0000313" key="4">
    <source>
        <dbReference type="EMBL" id="CAL1152185.1"/>
    </source>
</evidence>
<dbReference type="EMBL" id="CAMXCT010002546">
    <property type="protein sequence ID" value="CAI3998810.1"/>
    <property type="molecule type" value="Genomic_DNA"/>
</dbReference>
<keyword evidence="2" id="KW-1133">Transmembrane helix</keyword>
<feature type="transmembrane region" description="Helical" evidence="2">
    <location>
        <begin position="437"/>
        <end position="461"/>
    </location>
</feature>
<reference evidence="3" key="1">
    <citation type="submission" date="2022-10" db="EMBL/GenBank/DDBJ databases">
        <authorList>
            <person name="Chen Y."/>
            <person name="Dougan E. K."/>
            <person name="Chan C."/>
            <person name="Rhodes N."/>
            <person name="Thang M."/>
        </authorList>
    </citation>
    <scope>NUCLEOTIDE SEQUENCE</scope>
</reference>
<feature type="transmembrane region" description="Helical" evidence="2">
    <location>
        <begin position="397"/>
        <end position="417"/>
    </location>
</feature>
<comment type="caution">
    <text evidence="3">The sequence shown here is derived from an EMBL/GenBank/DDBJ whole genome shotgun (WGS) entry which is preliminary data.</text>
</comment>
<dbReference type="EMBL" id="CAMXCT030002546">
    <property type="protein sequence ID" value="CAL4786122.1"/>
    <property type="molecule type" value="Genomic_DNA"/>
</dbReference>
<dbReference type="AlphaFoldDB" id="A0A9P1G5Q2"/>
<evidence type="ECO:0000256" key="1">
    <source>
        <dbReference type="SAM" id="MobiDB-lite"/>
    </source>
</evidence>
<evidence type="ECO:0000313" key="3">
    <source>
        <dbReference type="EMBL" id="CAI3998810.1"/>
    </source>
</evidence>
<name>A0A9P1G5Q2_9DINO</name>
<evidence type="ECO:0000313" key="5">
    <source>
        <dbReference type="EMBL" id="CAL4786122.1"/>
    </source>
</evidence>
<evidence type="ECO:0000313" key="6">
    <source>
        <dbReference type="Proteomes" id="UP001152797"/>
    </source>
</evidence>